<reference evidence="4 6" key="1">
    <citation type="submission" date="2013-02" db="EMBL/GenBank/DDBJ databases">
        <title>The Genome Sequence of Enterococcus gilvus ATCC BAA-350.</title>
        <authorList>
            <consortium name="The Broad Institute Genome Sequencing Platform"/>
            <consortium name="The Broad Institute Genome Sequencing Center for Infectious Disease"/>
            <person name="Earl A.M."/>
            <person name="Gilmore M.S."/>
            <person name="Lebreton F."/>
            <person name="Walker B."/>
            <person name="Young S.K."/>
            <person name="Zeng Q."/>
            <person name="Gargeya S."/>
            <person name="Fitzgerald M."/>
            <person name="Haas B."/>
            <person name="Abouelleil A."/>
            <person name="Alvarado L."/>
            <person name="Arachchi H.M."/>
            <person name="Berlin A.M."/>
            <person name="Chapman S.B."/>
            <person name="Dewar J."/>
            <person name="Goldberg J."/>
            <person name="Griggs A."/>
            <person name="Gujja S."/>
            <person name="Hansen M."/>
            <person name="Howarth C."/>
            <person name="Imamovic A."/>
            <person name="Larimer J."/>
            <person name="McCowan C."/>
            <person name="Murphy C."/>
            <person name="Neiman D."/>
            <person name="Pearson M."/>
            <person name="Priest M."/>
            <person name="Roberts A."/>
            <person name="Saif S."/>
            <person name="Shea T."/>
            <person name="Sisk P."/>
            <person name="Sykes S."/>
            <person name="Wortman J."/>
            <person name="Nusbaum C."/>
            <person name="Birren B."/>
        </authorList>
    </citation>
    <scope>NUCLEOTIDE SEQUENCE [LARGE SCALE GENOMIC DNA]</scope>
    <source>
        <strain evidence="4 6">ATCC BAA-350</strain>
    </source>
</reference>
<evidence type="ECO:0000256" key="3">
    <source>
        <dbReference type="SAM" id="Phobius"/>
    </source>
</evidence>
<evidence type="ECO:0000256" key="1">
    <source>
        <dbReference type="SAM" id="Coils"/>
    </source>
</evidence>
<name>R2V5Z7_9ENTE</name>
<dbReference type="OrthoDB" id="2194966at2"/>
<gene>
    <name evidence="5" type="ORF">I592_04023</name>
    <name evidence="4" type="ORF">UKC_04019</name>
</gene>
<proteinExistence type="predicted"/>
<keyword evidence="3" id="KW-0812">Transmembrane</keyword>
<organism evidence="4 6">
    <name type="scientific">Enterococcus gilvus ATCC BAA-350</name>
    <dbReference type="NCBI Taxonomy" id="1158614"/>
    <lineage>
        <taxon>Bacteria</taxon>
        <taxon>Bacillati</taxon>
        <taxon>Bacillota</taxon>
        <taxon>Bacilli</taxon>
        <taxon>Lactobacillales</taxon>
        <taxon>Enterococcaceae</taxon>
        <taxon>Enterococcus</taxon>
    </lineage>
</organism>
<dbReference type="PATRIC" id="fig|1158614.3.peg.4010"/>
<dbReference type="RefSeq" id="WP_010782337.1">
    <property type="nucleotide sequence ID" value="NZ_ASWH01000003.1"/>
</dbReference>
<evidence type="ECO:0000313" key="5">
    <source>
        <dbReference type="EMBL" id="EOW78430.1"/>
    </source>
</evidence>
<evidence type="ECO:0000313" key="7">
    <source>
        <dbReference type="Proteomes" id="UP000014160"/>
    </source>
</evidence>
<keyword evidence="7" id="KW-1185">Reference proteome</keyword>
<feature type="transmembrane region" description="Helical" evidence="3">
    <location>
        <begin position="188"/>
        <end position="209"/>
    </location>
</feature>
<dbReference type="EMBL" id="ASWH01000003">
    <property type="protein sequence ID" value="EOW78430.1"/>
    <property type="molecule type" value="Genomic_DNA"/>
</dbReference>
<feature type="region of interest" description="Disordered" evidence="2">
    <location>
        <begin position="104"/>
        <end position="131"/>
    </location>
</feature>
<feature type="coiled-coil region" evidence="1">
    <location>
        <begin position="335"/>
        <end position="387"/>
    </location>
</feature>
<dbReference type="EMBL" id="AJDQ01000017">
    <property type="protein sequence ID" value="EOI53111.1"/>
    <property type="molecule type" value="Genomic_DNA"/>
</dbReference>
<dbReference type="HOGENOM" id="CLU_830778_0_0_9"/>
<comment type="caution">
    <text evidence="4">The sequence shown here is derived from an EMBL/GenBank/DDBJ whole genome shotgun (WGS) entry which is preliminary data.</text>
</comment>
<protein>
    <submittedName>
        <fullName evidence="4">Uncharacterized protein</fullName>
    </submittedName>
</protein>
<dbReference type="Proteomes" id="UP000013750">
    <property type="component" value="Unassembled WGS sequence"/>
</dbReference>
<evidence type="ECO:0000256" key="2">
    <source>
        <dbReference type="SAM" id="MobiDB-lite"/>
    </source>
</evidence>
<sequence>MQIQFAGVEGIDLPESKRFVLSDGMMLLTRQNNDLLTDGELGSVSYQLYYDETQELPVYADELDLPVEDLNLIRIIEEELTEDGESLSPDIQIFLSTLSQELEGTTKRKKKKPSENRKRDKKTKNFESPPVIDEPVDAKEIEEVTMDEPISVVPGKKKVAKNPKNTVQKTQEKTPKKIKPSIFKNRNVFLILGVFLLMLIIGGLCFNYFSSTTAQEKPKYSELMKKGYYLEAGKEYPDKQAAIEQVLYDKIVDSKDKKNKDALLQFQKVYPTPFGKFDLAILETDYAKALKEYEREKSDFKGSQDRLVLVGYCYLKTDQLSEAKRIVDETKSPELEKYVYKYEQKQDEIRSLEKKLTELKKNPVDNKEEIEKTMNALFDAKEELLNL</sequence>
<evidence type="ECO:0000313" key="4">
    <source>
        <dbReference type="EMBL" id="EOI53111.1"/>
    </source>
</evidence>
<dbReference type="Proteomes" id="UP000014160">
    <property type="component" value="Unassembled WGS sequence"/>
</dbReference>
<keyword evidence="3" id="KW-0472">Membrane</keyword>
<reference evidence="5 7" key="2">
    <citation type="submission" date="2013-03" db="EMBL/GenBank/DDBJ databases">
        <title>The Genome Sequence of Enterococcus gilvus ATCC BAA-350 (PacBio/Illumina hybrid assembly).</title>
        <authorList>
            <consortium name="The Broad Institute Genomics Platform"/>
            <consortium name="The Broad Institute Genome Sequencing Center for Infectious Disease"/>
            <person name="Earl A."/>
            <person name="Russ C."/>
            <person name="Gilmore M."/>
            <person name="Surin D."/>
            <person name="Walker B."/>
            <person name="Young S."/>
            <person name="Zeng Q."/>
            <person name="Gargeya S."/>
            <person name="Fitzgerald M."/>
            <person name="Haas B."/>
            <person name="Abouelleil A."/>
            <person name="Allen A.W."/>
            <person name="Alvarado L."/>
            <person name="Arachchi H.M."/>
            <person name="Berlin A.M."/>
            <person name="Chapman S.B."/>
            <person name="Gainer-Dewar J."/>
            <person name="Goldberg J."/>
            <person name="Griggs A."/>
            <person name="Gujja S."/>
            <person name="Hansen M."/>
            <person name="Howarth C."/>
            <person name="Imamovic A."/>
            <person name="Ireland A."/>
            <person name="Larimer J."/>
            <person name="McCowan C."/>
            <person name="Murphy C."/>
            <person name="Pearson M."/>
            <person name="Poon T.W."/>
            <person name="Priest M."/>
            <person name="Roberts A."/>
            <person name="Saif S."/>
            <person name="Shea T."/>
            <person name="Sisk P."/>
            <person name="Sykes S."/>
            <person name="Wortman J."/>
            <person name="Nusbaum C."/>
            <person name="Birren B."/>
        </authorList>
    </citation>
    <scope>NUCLEOTIDE SEQUENCE [LARGE SCALE GENOMIC DNA]</scope>
    <source>
        <strain evidence="5 7">ATCC BAA-350</strain>
    </source>
</reference>
<keyword evidence="1" id="KW-0175">Coiled coil</keyword>
<dbReference type="AlphaFoldDB" id="R2V5Z7"/>
<evidence type="ECO:0000313" key="6">
    <source>
        <dbReference type="Proteomes" id="UP000013750"/>
    </source>
</evidence>
<keyword evidence="3" id="KW-1133">Transmembrane helix</keyword>
<accession>R2V5Z7</accession>